<dbReference type="Pfam" id="PF01551">
    <property type="entry name" value="Peptidase_M23"/>
    <property type="match status" value="1"/>
</dbReference>
<organism evidence="10 11">
    <name type="scientific">Sneathiella litorea</name>
    <dbReference type="NCBI Taxonomy" id="2606216"/>
    <lineage>
        <taxon>Bacteria</taxon>
        <taxon>Pseudomonadati</taxon>
        <taxon>Pseudomonadota</taxon>
        <taxon>Alphaproteobacteria</taxon>
        <taxon>Sneathiellales</taxon>
        <taxon>Sneathiellaceae</taxon>
        <taxon>Sneathiella</taxon>
    </lineage>
</organism>
<keyword evidence="7" id="KW-0482">Metalloprotease</keyword>
<comment type="caution">
    <text evidence="10">The sequence shown here is derived from an EMBL/GenBank/DDBJ whole genome shotgun (WGS) entry which is preliminary data.</text>
</comment>
<evidence type="ECO:0000313" key="10">
    <source>
        <dbReference type="EMBL" id="MZR29005.1"/>
    </source>
</evidence>
<dbReference type="SUPFAM" id="SSF51261">
    <property type="entry name" value="Duplicated hybrid motif"/>
    <property type="match status" value="1"/>
</dbReference>
<dbReference type="FunFam" id="2.70.70.10:FF:000006">
    <property type="entry name" value="M23 family peptidase"/>
    <property type="match status" value="1"/>
</dbReference>
<sequence length="484" mass="52519">MLKKTRSNSQSGLFGKSLLTPVLTMIAGGAAGALLVTALLPDSIEKSAQISHTEQGAETLAVVREETVTAEANGQETTETTEIHKNSPEVAIAAYVAPAAQNLNELTKTVSVSKGDTLIKVLTRAGADRAESHEAITALNEIFDPRSLKIGQDVTLYFGTDGANENDDAPPSLIRVSLKEDVDRQLAAVRTPGEGFTAQETVLELDRKMIRAGGAIQSSLFLSAAQAGIPTKTIVDLIRIFSYDVDFQREIQPGDSFEVYFERFSDENGNFLKEGSILWATMTLSGKELSVYRFKTDDDGFTDYYDDKGRSVKKTLMRTPIDGARLTSGFGKRKHPTLGYTKMHRGVDFGARSGTPIMAAGNGIVEFAARNGGYGNYVRIRHNSEFKTAYAHMRKFAKGIRKGARVKQGQTIGYVGTTGRSTGPHLHYEVHKGGRQINPLSVKLPAGRKLGGKMLSAFNSHKDQIQKEVASVELETQLASVKAN</sequence>
<dbReference type="RefSeq" id="WP_161313499.1">
    <property type="nucleotide sequence ID" value="NZ_WTUW01000001.1"/>
</dbReference>
<dbReference type="PANTHER" id="PTHR21666:SF288">
    <property type="entry name" value="CELL DIVISION PROTEIN YTFB"/>
    <property type="match status" value="1"/>
</dbReference>
<dbReference type="Gene3D" id="3.10.450.350">
    <property type="match status" value="2"/>
</dbReference>
<evidence type="ECO:0000256" key="6">
    <source>
        <dbReference type="ARBA" id="ARBA00022833"/>
    </source>
</evidence>
<gene>
    <name evidence="10" type="ORF">GQE98_00005</name>
</gene>
<dbReference type="PROSITE" id="PS51782">
    <property type="entry name" value="LYSM"/>
    <property type="match status" value="1"/>
</dbReference>
<dbReference type="CDD" id="cd12797">
    <property type="entry name" value="M23_peptidase"/>
    <property type="match status" value="1"/>
</dbReference>
<comment type="subcellular location">
    <subcellularLocation>
        <location evidence="2">Cell envelope</location>
    </subcellularLocation>
</comment>
<keyword evidence="4" id="KW-0479">Metal-binding</keyword>
<dbReference type="AlphaFoldDB" id="A0A6L8W209"/>
<dbReference type="EMBL" id="WTUW01000001">
    <property type="protein sequence ID" value="MZR29005.1"/>
    <property type="molecule type" value="Genomic_DNA"/>
</dbReference>
<keyword evidence="8" id="KW-1133">Transmembrane helix</keyword>
<dbReference type="PANTHER" id="PTHR21666">
    <property type="entry name" value="PEPTIDASE-RELATED"/>
    <property type="match status" value="1"/>
</dbReference>
<dbReference type="InterPro" id="IPR018392">
    <property type="entry name" value="LysM"/>
</dbReference>
<dbReference type="GO" id="GO:0004222">
    <property type="term" value="F:metalloendopeptidase activity"/>
    <property type="evidence" value="ECO:0007669"/>
    <property type="project" value="TreeGrafter"/>
</dbReference>
<evidence type="ECO:0000256" key="2">
    <source>
        <dbReference type="ARBA" id="ARBA00004196"/>
    </source>
</evidence>
<feature type="domain" description="LysM" evidence="9">
    <location>
        <begin position="108"/>
        <end position="156"/>
    </location>
</feature>
<dbReference type="InterPro" id="IPR050570">
    <property type="entry name" value="Cell_wall_metabolism_enzyme"/>
</dbReference>
<dbReference type="Gene3D" id="2.70.70.10">
    <property type="entry name" value="Glucose Permease (Domain IIA)"/>
    <property type="match status" value="1"/>
</dbReference>
<dbReference type="GO" id="GO:0030313">
    <property type="term" value="C:cell envelope"/>
    <property type="evidence" value="ECO:0007669"/>
    <property type="project" value="UniProtKB-SubCell"/>
</dbReference>
<evidence type="ECO:0000256" key="4">
    <source>
        <dbReference type="ARBA" id="ARBA00022723"/>
    </source>
</evidence>
<evidence type="ECO:0000256" key="3">
    <source>
        <dbReference type="ARBA" id="ARBA00022670"/>
    </source>
</evidence>
<dbReference type="GO" id="GO:0046872">
    <property type="term" value="F:metal ion binding"/>
    <property type="evidence" value="ECO:0007669"/>
    <property type="project" value="UniProtKB-KW"/>
</dbReference>
<comment type="cofactor">
    <cofactor evidence="1">
        <name>Zn(2+)</name>
        <dbReference type="ChEBI" id="CHEBI:29105"/>
    </cofactor>
</comment>
<dbReference type="GO" id="GO:0006508">
    <property type="term" value="P:proteolysis"/>
    <property type="evidence" value="ECO:0007669"/>
    <property type="project" value="UniProtKB-KW"/>
</dbReference>
<feature type="transmembrane region" description="Helical" evidence="8">
    <location>
        <begin position="21"/>
        <end position="40"/>
    </location>
</feature>
<accession>A0A6L8W209</accession>
<evidence type="ECO:0000256" key="8">
    <source>
        <dbReference type="SAM" id="Phobius"/>
    </source>
</evidence>
<keyword evidence="5" id="KW-0378">Hydrolase</keyword>
<dbReference type="InterPro" id="IPR011055">
    <property type="entry name" value="Dup_hybrid_motif"/>
</dbReference>
<dbReference type="InterPro" id="IPR045834">
    <property type="entry name" value="Csd3_N2"/>
</dbReference>
<protein>
    <submittedName>
        <fullName evidence="10">Peptidoglycan DD-metalloendopeptidase family protein</fullName>
    </submittedName>
</protein>
<dbReference type="Pfam" id="PF19425">
    <property type="entry name" value="Csd3_N2"/>
    <property type="match status" value="1"/>
</dbReference>
<keyword evidence="6" id="KW-0862">Zinc</keyword>
<dbReference type="Proteomes" id="UP000476030">
    <property type="component" value="Unassembled WGS sequence"/>
</dbReference>
<keyword evidence="11" id="KW-1185">Reference proteome</keyword>
<evidence type="ECO:0000313" key="11">
    <source>
        <dbReference type="Proteomes" id="UP000476030"/>
    </source>
</evidence>
<evidence type="ECO:0000259" key="9">
    <source>
        <dbReference type="PROSITE" id="PS51782"/>
    </source>
</evidence>
<keyword evidence="8" id="KW-0812">Transmembrane</keyword>
<proteinExistence type="predicted"/>
<name>A0A6L8W209_9PROT</name>
<evidence type="ECO:0000256" key="1">
    <source>
        <dbReference type="ARBA" id="ARBA00001947"/>
    </source>
</evidence>
<evidence type="ECO:0000256" key="5">
    <source>
        <dbReference type="ARBA" id="ARBA00022801"/>
    </source>
</evidence>
<reference evidence="10 11" key="1">
    <citation type="submission" date="2019-12" db="EMBL/GenBank/DDBJ databases">
        <title>Snethiella sp. nov. sp. isolated from sea sand.</title>
        <authorList>
            <person name="Kim J."/>
            <person name="Jeong S.E."/>
            <person name="Jung H.S."/>
            <person name="Jeon C.O."/>
        </authorList>
    </citation>
    <scope>NUCLEOTIDE SEQUENCE [LARGE SCALE GENOMIC DNA]</scope>
    <source>
        <strain evidence="10 11">DP05</strain>
    </source>
</reference>
<evidence type="ECO:0000256" key="7">
    <source>
        <dbReference type="ARBA" id="ARBA00023049"/>
    </source>
</evidence>
<dbReference type="InterPro" id="IPR016047">
    <property type="entry name" value="M23ase_b-sheet_dom"/>
</dbReference>
<keyword evidence="3" id="KW-0645">Protease</keyword>
<keyword evidence="8" id="KW-0472">Membrane</keyword>